<feature type="region of interest" description="Disordered" evidence="8">
    <location>
        <begin position="409"/>
        <end position="430"/>
    </location>
</feature>
<keyword evidence="7" id="KW-0175">Coiled coil</keyword>
<evidence type="ECO:0000313" key="11">
    <source>
        <dbReference type="Proteomes" id="UP000826656"/>
    </source>
</evidence>
<dbReference type="InterPro" id="IPR016177">
    <property type="entry name" value="DNA-bd_dom_sf"/>
</dbReference>
<evidence type="ECO:0000256" key="7">
    <source>
        <dbReference type="SAM" id="Coils"/>
    </source>
</evidence>
<evidence type="ECO:0000256" key="2">
    <source>
        <dbReference type="ARBA" id="ARBA00022745"/>
    </source>
</evidence>
<keyword evidence="3" id="KW-0805">Transcription regulation</keyword>
<feature type="domain" description="AP2/ERF" evidence="9">
    <location>
        <begin position="317"/>
        <end position="379"/>
    </location>
</feature>
<dbReference type="Proteomes" id="UP000826656">
    <property type="component" value="Unassembled WGS sequence"/>
</dbReference>
<protein>
    <recommendedName>
        <fullName evidence="9">AP2/ERF domain-containing protein</fullName>
    </recommendedName>
</protein>
<organism evidence="10 11">
    <name type="scientific">Solanum tuberosum</name>
    <name type="common">Potato</name>
    <dbReference type="NCBI Taxonomy" id="4113"/>
    <lineage>
        <taxon>Eukaryota</taxon>
        <taxon>Viridiplantae</taxon>
        <taxon>Streptophyta</taxon>
        <taxon>Embryophyta</taxon>
        <taxon>Tracheophyta</taxon>
        <taxon>Spermatophyta</taxon>
        <taxon>Magnoliopsida</taxon>
        <taxon>eudicotyledons</taxon>
        <taxon>Gunneridae</taxon>
        <taxon>Pentapetalae</taxon>
        <taxon>asterids</taxon>
        <taxon>lamiids</taxon>
        <taxon>Solanales</taxon>
        <taxon>Solanaceae</taxon>
        <taxon>Solanoideae</taxon>
        <taxon>Solaneae</taxon>
        <taxon>Solanum</taxon>
    </lineage>
</organism>
<dbReference type="PANTHER" id="PTHR31677">
    <property type="entry name" value="AP2 DOMAIN CLASS TRANSCRIPTION FACTOR"/>
    <property type="match status" value="1"/>
</dbReference>
<dbReference type="SUPFAM" id="SSF54171">
    <property type="entry name" value="DNA-binding domain"/>
    <property type="match status" value="3"/>
</dbReference>
<comment type="caution">
    <text evidence="10">The sequence shown here is derived from an EMBL/GenBank/DDBJ whole genome shotgun (WGS) entry which is preliminary data.</text>
</comment>
<gene>
    <name evidence="10" type="ORF">KY290_034859</name>
</gene>
<comment type="subcellular location">
    <subcellularLocation>
        <location evidence="1">Nucleus</location>
    </subcellularLocation>
</comment>
<evidence type="ECO:0000256" key="4">
    <source>
        <dbReference type="ARBA" id="ARBA00023125"/>
    </source>
</evidence>
<dbReference type="Gene3D" id="3.30.730.10">
    <property type="entry name" value="AP2/ERF domain"/>
    <property type="match status" value="3"/>
</dbReference>
<dbReference type="SMART" id="SM00380">
    <property type="entry name" value="AP2"/>
    <property type="match status" value="3"/>
</dbReference>
<feature type="coiled-coil region" evidence="7">
    <location>
        <begin position="119"/>
        <end position="146"/>
    </location>
</feature>
<evidence type="ECO:0000256" key="3">
    <source>
        <dbReference type="ARBA" id="ARBA00023015"/>
    </source>
</evidence>
<dbReference type="InterPro" id="IPR036955">
    <property type="entry name" value="AP2/ERF_dom_sf"/>
</dbReference>
<feature type="region of interest" description="Disordered" evidence="8">
    <location>
        <begin position="444"/>
        <end position="463"/>
    </location>
</feature>
<keyword evidence="5" id="KW-0804">Transcription</keyword>
<dbReference type="PROSITE" id="PS51032">
    <property type="entry name" value="AP2_ERF"/>
    <property type="match status" value="3"/>
</dbReference>
<dbReference type="InterPro" id="IPR001471">
    <property type="entry name" value="AP2/ERF_dom"/>
</dbReference>
<evidence type="ECO:0000259" key="9">
    <source>
        <dbReference type="PROSITE" id="PS51032"/>
    </source>
</evidence>
<evidence type="ECO:0000313" key="10">
    <source>
        <dbReference type="EMBL" id="KAH0741816.1"/>
    </source>
</evidence>
<feature type="compositionally biased region" description="Polar residues" evidence="8">
    <location>
        <begin position="413"/>
        <end position="424"/>
    </location>
</feature>
<evidence type="ECO:0000256" key="8">
    <source>
        <dbReference type="SAM" id="MobiDB-lite"/>
    </source>
</evidence>
<evidence type="ECO:0000256" key="5">
    <source>
        <dbReference type="ARBA" id="ARBA00023163"/>
    </source>
</evidence>
<feature type="domain" description="AP2/ERF" evidence="9">
    <location>
        <begin position="40"/>
        <end position="99"/>
    </location>
</feature>
<name>A0ABQ7U4T9_SOLTU</name>
<reference evidence="10 11" key="1">
    <citation type="journal article" date="2021" name="bioRxiv">
        <title>Chromosome-scale and haplotype-resolved genome assembly of a tetraploid potato cultivar.</title>
        <authorList>
            <person name="Sun H."/>
            <person name="Jiao W.-B."/>
            <person name="Krause K."/>
            <person name="Campoy J.A."/>
            <person name="Goel M."/>
            <person name="Folz-Donahue K."/>
            <person name="Kukat C."/>
            <person name="Huettel B."/>
            <person name="Schneeberger K."/>
        </authorList>
    </citation>
    <scope>NUCLEOTIDE SEQUENCE [LARGE SCALE GENOMIC DNA]</scope>
    <source>
        <strain evidence="10">SolTubOtavaFocal</strain>
        <tissue evidence="10">Leaves</tissue>
    </source>
</reference>
<evidence type="ECO:0000256" key="6">
    <source>
        <dbReference type="ARBA" id="ARBA00023242"/>
    </source>
</evidence>
<dbReference type="EMBL" id="JAIVGD010000026">
    <property type="protein sequence ID" value="KAH0741816.1"/>
    <property type="molecule type" value="Genomic_DNA"/>
</dbReference>
<feature type="domain" description="AP2/ERF" evidence="9">
    <location>
        <begin position="216"/>
        <end position="273"/>
    </location>
</feature>
<accession>A0ABQ7U4T9</accession>
<sequence length="522" mass="58391">MDIKEGLSSKKLVVNIKQGMKLESDECNTSTNCNPKAKISLPGIRRQKNGRYGVELTDPIRHKRVWVGTFDTVEEASQAYSSKKSEFENEKLRQQGNKKSKRIRKTIGMVEVHKRGKYNSEKSEELVNVKQENENVNREIFQTESAGGSEIDFPISNSSNGGTEKRIDLHEIGAVEEAFRIAKEGSRVFKMANVCGTKSSDDCNNTTSCNPEVKVSLIGTRKQKNGRYAAVITDPFTHKRVRLGTFDTVEEASQAYFSKKSEFEKLSQQGNKQNILKKKNCDQIQQLESSSVVVASLESGSGSGRARRIDSHKKKTHLIGAHKSTKKGRYQSEIKNPITKKRIWLGTFGSAEEASHAYQSKKLEFQKLVEEKKKQCTYKQLKSEKLVNLKEGHENVKCEPFLPESAPDIDIPFSNSSNGGTVQSIDPDKIGNQSKKFDLELESNMPIGSSAGEKQEGEEDDEDLWTGQWVQLPGDDRAVMFSLKLGLPIIDNYGSLLGEFSTLDDLSICKTEEGNNYISHSI</sequence>
<evidence type="ECO:0000256" key="1">
    <source>
        <dbReference type="ARBA" id="ARBA00004123"/>
    </source>
</evidence>
<dbReference type="CDD" id="cd00018">
    <property type="entry name" value="AP2"/>
    <property type="match status" value="2"/>
</dbReference>
<keyword evidence="4" id="KW-0238">DNA-binding</keyword>
<keyword evidence="2" id="KW-0936">Ethylene signaling pathway</keyword>
<proteinExistence type="predicted"/>
<dbReference type="PANTHER" id="PTHR31677:SF247">
    <property type="entry name" value="AP2_ERF DOMAIN-CONTAINING PROTEIN"/>
    <property type="match status" value="1"/>
</dbReference>
<keyword evidence="6" id="KW-0539">Nucleus</keyword>
<keyword evidence="11" id="KW-1185">Reference proteome</keyword>